<feature type="chain" id="PRO_5040291747" description="Secreted protein" evidence="1">
    <location>
        <begin position="24"/>
        <end position="162"/>
    </location>
</feature>
<reference evidence="2" key="1">
    <citation type="journal article" date="2021" name="Nat. Commun.">
        <title>Genetic determinants of endophytism in the Arabidopsis root mycobiome.</title>
        <authorList>
            <person name="Mesny F."/>
            <person name="Miyauchi S."/>
            <person name="Thiergart T."/>
            <person name="Pickel B."/>
            <person name="Atanasova L."/>
            <person name="Karlsson M."/>
            <person name="Huettel B."/>
            <person name="Barry K.W."/>
            <person name="Haridas S."/>
            <person name="Chen C."/>
            <person name="Bauer D."/>
            <person name="Andreopoulos W."/>
            <person name="Pangilinan J."/>
            <person name="LaButti K."/>
            <person name="Riley R."/>
            <person name="Lipzen A."/>
            <person name="Clum A."/>
            <person name="Drula E."/>
            <person name="Henrissat B."/>
            <person name="Kohler A."/>
            <person name="Grigoriev I.V."/>
            <person name="Martin F.M."/>
            <person name="Hacquard S."/>
        </authorList>
    </citation>
    <scope>NUCLEOTIDE SEQUENCE</scope>
    <source>
        <strain evidence="2">MPI-CAGE-AT-0021</strain>
    </source>
</reference>
<evidence type="ECO:0008006" key="4">
    <source>
        <dbReference type="Google" id="ProtNLM"/>
    </source>
</evidence>
<gene>
    <name evidence="2" type="ORF">B0J13DRAFT_296716</name>
</gene>
<accession>A0A9P9J877</accession>
<dbReference type="EMBL" id="JAGMUU010000007">
    <property type="protein sequence ID" value="KAH7149072.1"/>
    <property type="molecule type" value="Genomic_DNA"/>
</dbReference>
<evidence type="ECO:0000313" key="2">
    <source>
        <dbReference type="EMBL" id="KAH7149072.1"/>
    </source>
</evidence>
<name>A0A9P9J877_9HYPO</name>
<evidence type="ECO:0000313" key="3">
    <source>
        <dbReference type="Proteomes" id="UP000717696"/>
    </source>
</evidence>
<keyword evidence="1" id="KW-0732">Signal</keyword>
<keyword evidence="3" id="KW-1185">Reference proteome</keyword>
<dbReference type="Proteomes" id="UP000717696">
    <property type="component" value="Unassembled WGS sequence"/>
</dbReference>
<proteinExistence type="predicted"/>
<feature type="signal peptide" evidence="1">
    <location>
        <begin position="1"/>
        <end position="23"/>
    </location>
</feature>
<evidence type="ECO:0000256" key="1">
    <source>
        <dbReference type="SAM" id="SignalP"/>
    </source>
</evidence>
<protein>
    <recommendedName>
        <fullName evidence="4">Secreted protein</fullName>
    </recommendedName>
</protein>
<organism evidence="2 3">
    <name type="scientific">Dactylonectria estremocensis</name>
    <dbReference type="NCBI Taxonomy" id="1079267"/>
    <lineage>
        <taxon>Eukaryota</taxon>
        <taxon>Fungi</taxon>
        <taxon>Dikarya</taxon>
        <taxon>Ascomycota</taxon>
        <taxon>Pezizomycotina</taxon>
        <taxon>Sordariomycetes</taxon>
        <taxon>Hypocreomycetidae</taxon>
        <taxon>Hypocreales</taxon>
        <taxon>Nectriaceae</taxon>
        <taxon>Dactylonectria</taxon>
    </lineage>
</organism>
<comment type="caution">
    <text evidence="2">The sequence shown here is derived from an EMBL/GenBank/DDBJ whole genome shotgun (WGS) entry which is preliminary data.</text>
</comment>
<sequence>MPIWLTLWVCPLLLHSRSYVNWGTPNYLIASRLNSLEREAALLSCLFQASPNSTGASLTGARLPTPTPLGCMGKSVPGAYPTTHTRTPHRLGGLVAALPLQRSGARAGENLQQGCESCSRRRRGPGSTHPDVLLGGGVCRLGKGTGLVSFGYSYLTAAGLLH</sequence>
<dbReference type="AlphaFoldDB" id="A0A9P9J877"/>